<keyword evidence="5 6" id="KW-0472">Membrane</keyword>
<protein>
    <submittedName>
        <fullName evidence="8">Putative RDD family membrane protein YckC</fullName>
    </submittedName>
</protein>
<evidence type="ECO:0000256" key="4">
    <source>
        <dbReference type="ARBA" id="ARBA00022989"/>
    </source>
</evidence>
<evidence type="ECO:0000256" key="1">
    <source>
        <dbReference type="ARBA" id="ARBA00004651"/>
    </source>
</evidence>
<keyword evidence="9" id="KW-1185">Reference proteome</keyword>
<dbReference type="InterPro" id="IPR051791">
    <property type="entry name" value="Pra-immunoreactive"/>
</dbReference>
<dbReference type="OrthoDB" id="9793824at2"/>
<evidence type="ECO:0000256" key="3">
    <source>
        <dbReference type="ARBA" id="ARBA00022692"/>
    </source>
</evidence>
<accession>A0A4R3MU52</accession>
<dbReference type="EMBL" id="SMAO01000007">
    <property type="protein sequence ID" value="TCT19864.1"/>
    <property type="molecule type" value="Genomic_DNA"/>
</dbReference>
<keyword evidence="2" id="KW-1003">Cell membrane</keyword>
<feature type="transmembrane region" description="Helical" evidence="6">
    <location>
        <begin position="120"/>
        <end position="139"/>
    </location>
</feature>
<dbReference type="Proteomes" id="UP000295717">
    <property type="component" value="Unassembled WGS sequence"/>
</dbReference>
<reference evidence="8 9" key="1">
    <citation type="submission" date="2019-03" db="EMBL/GenBank/DDBJ databases">
        <title>Genomic Encyclopedia of Type Strains, Phase IV (KMG-IV): sequencing the most valuable type-strain genomes for metagenomic binning, comparative biology and taxonomic classification.</title>
        <authorList>
            <person name="Goeker M."/>
        </authorList>
    </citation>
    <scope>NUCLEOTIDE SEQUENCE [LARGE SCALE GENOMIC DNA]</scope>
    <source>
        <strain evidence="8 9">DSM 13587</strain>
    </source>
</reference>
<organism evidence="8 9">
    <name type="scientific">Thiobaca trueperi</name>
    <dbReference type="NCBI Taxonomy" id="127458"/>
    <lineage>
        <taxon>Bacteria</taxon>
        <taxon>Pseudomonadati</taxon>
        <taxon>Pseudomonadota</taxon>
        <taxon>Gammaproteobacteria</taxon>
        <taxon>Chromatiales</taxon>
        <taxon>Chromatiaceae</taxon>
        <taxon>Thiobaca</taxon>
    </lineage>
</organism>
<gene>
    <name evidence="8" type="ORF">EDC35_107192</name>
</gene>
<evidence type="ECO:0000313" key="8">
    <source>
        <dbReference type="EMBL" id="TCT19864.1"/>
    </source>
</evidence>
<evidence type="ECO:0000259" key="7">
    <source>
        <dbReference type="Pfam" id="PF06271"/>
    </source>
</evidence>
<evidence type="ECO:0000313" key="9">
    <source>
        <dbReference type="Proteomes" id="UP000295717"/>
    </source>
</evidence>
<evidence type="ECO:0000256" key="2">
    <source>
        <dbReference type="ARBA" id="ARBA00022475"/>
    </source>
</evidence>
<dbReference type="Pfam" id="PF06271">
    <property type="entry name" value="RDD"/>
    <property type="match status" value="1"/>
</dbReference>
<comment type="caution">
    <text evidence="8">The sequence shown here is derived from an EMBL/GenBank/DDBJ whole genome shotgun (WGS) entry which is preliminary data.</text>
</comment>
<dbReference type="PANTHER" id="PTHR36115">
    <property type="entry name" value="PROLINE-RICH ANTIGEN HOMOLOG-RELATED"/>
    <property type="match status" value="1"/>
</dbReference>
<proteinExistence type="predicted"/>
<comment type="subcellular location">
    <subcellularLocation>
        <location evidence="1">Cell membrane</location>
        <topology evidence="1">Multi-pass membrane protein</topology>
    </subcellularLocation>
</comment>
<evidence type="ECO:0000256" key="5">
    <source>
        <dbReference type="ARBA" id="ARBA00023136"/>
    </source>
</evidence>
<dbReference type="InterPro" id="IPR010432">
    <property type="entry name" value="RDD"/>
</dbReference>
<dbReference type="GO" id="GO:0005886">
    <property type="term" value="C:plasma membrane"/>
    <property type="evidence" value="ECO:0007669"/>
    <property type="project" value="UniProtKB-SubCell"/>
</dbReference>
<keyword evidence="3 6" id="KW-0812">Transmembrane</keyword>
<evidence type="ECO:0000256" key="6">
    <source>
        <dbReference type="SAM" id="Phobius"/>
    </source>
</evidence>
<keyword evidence="4 6" id="KW-1133">Transmembrane helix</keyword>
<dbReference type="PANTHER" id="PTHR36115:SF4">
    <property type="entry name" value="MEMBRANE PROTEIN"/>
    <property type="match status" value="1"/>
</dbReference>
<sequence>MTNHDEPPQAILQDVNREQTLEYAGFWIRVVASLIDSILIVLVTLPLLLWIYGVEYFDPEQTGFMAGTAYFLISWVLPAIAVIVFWIYKSATPGKMLVSARIVDARTGERASTGQLIGRYFGYFVSGIPFLLGLIWVAFDRRKQGWHDKLAGTVVVREKNRGPEPVRFDRQV</sequence>
<feature type="transmembrane region" description="Helical" evidence="6">
    <location>
        <begin position="26"/>
        <end position="52"/>
    </location>
</feature>
<dbReference type="RefSeq" id="WP_132977896.1">
    <property type="nucleotide sequence ID" value="NZ_SMAO01000007.1"/>
</dbReference>
<name>A0A4R3MU52_9GAMM</name>
<dbReference type="AlphaFoldDB" id="A0A4R3MU52"/>
<feature type="domain" description="RDD" evidence="7">
    <location>
        <begin position="23"/>
        <end position="152"/>
    </location>
</feature>
<feature type="transmembrane region" description="Helical" evidence="6">
    <location>
        <begin position="64"/>
        <end position="88"/>
    </location>
</feature>